<dbReference type="EMBL" id="CP022987">
    <property type="protein sequence ID" value="QAA94812.1"/>
    <property type="molecule type" value="Genomic_DNA"/>
</dbReference>
<feature type="binding site" evidence="5">
    <location>
        <position position="172"/>
    </location>
    <ligand>
        <name>Fe cation</name>
        <dbReference type="ChEBI" id="CHEBI:24875"/>
        <note>catalytic</note>
    </ligand>
</feature>
<feature type="binding site" evidence="5">
    <location>
        <position position="288"/>
    </location>
    <ligand>
        <name>Fe cation</name>
        <dbReference type="ChEBI" id="CHEBI:24875"/>
        <note>catalytic</note>
    </ligand>
</feature>
<keyword evidence="7" id="KW-1185">Reference proteome</keyword>
<dbReference type="OrthoDB" id="6636843at2"/>
<evidence type="ECO:0000313" key="7">
    <source>
        <dbReference type="Proteomes" id="UP000283474"/>
    </source>
</evidence>
<feature type="binding site" evidence="5">
    <location>
        <position position="221"/>
    </location>
    <ligand>
        <name>Fe cation</name>
        <dbReference type="ChEBI" id="CHEBI:24875"/>
        <note>catalytic</note>
    </ligand>
</feature>
<dbReference type="RefSeq" id="WP_128355807.1">
    <property type="nucleotide sequence ID" value="NZ_CP022987.1"/>
</dbReference>
<evidence type="ECO:0000313" key="6">
    <source>
        <dbReference type="EMBL" id="QAA94812.1"/>
    </source>
</evidence>
<dbReference type="Proteomes" id="UP000283474">
    <property type="component" value="Chromosome"/>
</dbReference>
<comment type="similarity">
    <text evidence="1">Belongs to the carotenoid oxygenase family.</text>
</comment>
<dbReference type="GO" id="GO:0016121">
    <property type="term" value="P:carotene catabolic process"/>
    <property type="evidence" value="ECO:0007669"/>
    <property type="project" value="TreeGrafter"/>
</dbReference>
<evidence type="ECO:0000256" key="4">
    <source>
        <dbReference type="ARBA" id="ARBA00023004"/>
    </source>
</evidence>
<gene>
    <name evidence="6" type="ORF">CKA81_13855</name>
</gene>
<evidence type="ECO:0000256" key="1">
    <source>
        <dbReference type="ARBA" id="ARBA00006787"/>
    </source>
</evidence>
<evidence type="ECO:0000256" key="3">
    <source>
        <dbReference type="ARBA" id="ARBA00023002"/>
    </source>
</evidence>
<dbReference type="Pfam" id="PF03055">
    <property type="entry name" value="RPE65"/>
    <property type="match status" value="1"/>
</dbReference>
<dbReference type="KEGG" id="pus:CKA81_13855"/>
<feature type="binding site" evidence="5">
    <location>
        <position position="471"/>
    </location>
    <ligand>
        <name>Fe cation</name>
        <dbReference type="ChEBI" id="CHEBI:24875"/>
        <note>catalytic</note>
    </ligand>
</feature>
<keyword evidence="2 5" id="KW-0479">Metal-binding</keyword>
<reference evidence="6 7" key="1">
    <citation type="submission" date="2017-08" db="EMBL/GenBank/DDBJ databases">
        <authorList>
            <person name="Park S.-J."/>
            <person name="Kim H."/>
        </authorList>
    </citation>
    <scope>NUCLEOTIDE SEQUENCE [LARGE SCALE GENOMIC DNA]</scope>
    <source>
        <strain evidence="7">ye3</strain>
    </source>
</reference>
<sequence length="480" mass="53056">MTNVNAASTEAHWLSGLATSMQDEHDYAPQVEGAIPPGLTGTLFRNGPGRFELGGVRKKHLLDGDGMIQAFDLDASHVRYRNRYVRTEKYIAEEAAGKLIFPTWTTRSPRGLLSNVGNRIKSQAGVTAVVKNNMLYAFDEVGLPYGLDPDTLQTLGQQAVGEPTARVDYKAHTKTDGHTGGWILLGVTYGRSMHLHIAEHNALGSLRFSQRVPAPRSAYFHDWFATQHYIVVSLQPVQPSFARFLTGLDSFTDSMRWRPDKGNLLMVIDRNAVQPPVIIPAPPTFMWHALNAYEIGNSIVADFVGYDAPDHFLGEHAAFRAIMDGRGGDQNYSGTLRRYIINLSQRSAVEEIVSSENHEFPMIAPERGCTPHRYGYFTTARGPTVFHNGLARVDMNTGAREVFHMGDKAHLGEPIFVPDPKAQDAEQGWLLSVGLDGATGRSFLAILRADRIADGPIAVLRLRHPTPLSFHGWWKGQGHA</sequence>
<name>A0A410GET6_9BURK</name>
<protein>
    <submittedName>
        <fullName evidence="6">Uncharacterized protein</fullName>
    </submittedName>
</protein>
<dbReference type="GO" id="GO:0046872">
    <property type="term" value="F:metal ion binding"/>
    <property type="evidence" value="ECO:0007669"/>
    <property type="project" value="UniProtKB-KW"/>
</dbReference>
<proteinExistence type="inferred from homology"/>
<accession>A0A410GET6</accession>
<dbReference type="InterPro" id="IPR004294">
    <property type="entry name" value="Carotenoid_Oase"/>
</dbReference>
<dbReference type="PANTHER" id="PTHR10543">
    <property type="entry name" value="BETA-CAROTENE DIOXYGENASE"/>
    <property type="match status" value="1"/>
</dbReference>
<evidence type="ECO:0000256" key="5">
    <source>
        <dbReference type="PIRSR" id="PIRSR604294-1"/>
    </source>
</evidence>
<dbReference type="PANTHER" id="PTHR10543:SF89">
    <property type="entry name" value="CAROTENOID 9,10(9',10')-CLEAVAGE DIOXYGENASE 1"/>
    <property type="match status" value="1"/>
</dbReference>
<comment type="cofactor">
    <cofactor evidence="5">
        <name>Fe(2+)</name>
        <dbReference type="ChEBI" id="CHEBI:29033"/>
    </cofactor>
    <text evidence="5">Binds 1 Fe(2+) ion per subunit.</text>
</comment>
<keyword evidence="3" id="KW-0560">Oxidoreductase</keyword>
<keyword evidence="4 5" id="KW-0408">Iron</keyword>
<organism evidence="6 7">
    <name type="scientific">Pollutimonas thiosulfatoxidans</name>
    <dbReference type="NCBI Taxonomy" id="2028345"/>
    <lineage>
        <taxon>Bacteria</taxon>
        <taxon>Pseudomonadati</taxon>
        <taxon>Pseudomonadota</taxon>
        <taxon>Betaproteobacteria</taxon>
        <taxon>Burkholderiales</taxon>
        <taxon>Alcaligenaceae</taxon>
        <taxon>Pollutimonas</taxon>
    </lineage>
</organism>
<evidence type="ECO:0000256" key="2">
    <source>
        <dbReference type="ARBA" id="ARBA00022723"/>
    </source>
</evidence>
<dbReference type="GO" id="GO:0010436">
    <property type="term" value="F:carotenoid dioxygenase activity"/>
    <property type="evidence" value="ECO:0007669"/>
    <property type="project" value="TreeGrafter"/>
</dbReference>
<dbReference type="AlphaFoldDB" id="A0A410GET6"/>